<comment type="caution">
    <text evidence="8">The sequence shown here is derived from an EMBL/GenBank/DDBJ whole genome shotgun (WGS) entry which is preliminary data.</text>
</comment>
<dbReference type="InterPro" id="IPR045062">
    <property type="entry name" value="Cyt_c_biogenesis_CcsA/CcmC"/>
</dbReference>
<evidence type="ECO:0000256" key="1">
    <source>
        <dbReference type="ARBA" id="ARBA00004141"/>
    </source>
</evidence>
<dbReference type="PANTHER" id="PTHR30071:SF1">
    <property type="entry name" value="CYTOCHROME B_B6 PROTEIN-RELATED"/>
    <property type="match status" value="1"/>
</dbReference>
<keyword evidence="5 6" id="KW-0472">Membrane</keyword>
<feature type="transmembrane region" description="Helical" evidence="6">
    <location>
        <begin position="305"/>
        <end position="326"/>
    </location>
</feature>
<evidence type="ECO:0000256" key="5">
    <source>
        <dbReference type="ARBA" id="ARBA00023136"/>
    </source>
</evidence>
<organism evidence="8 9">
    <name type="scientific">Gordonia jinhuaensis</name>
    <dbReference type="NCBI Taxonomy" id="1517702"/>
    <lineage>
        <taxon>Bacteria</taxon>
        <taxon>Bacillati</taxon>
        <taxon>Actinomycetota</taxon>
        <taxon>Actinomycetes</taxon>
        <taxon>Mycobacteriales</taxon>
        <taxon>Gordoniaceae</taxon>
        <taxon>Gordonia</taxon>
    </lineage>
</organism>
<dbReference type="NCBIfam" id="TIGR03144">
    <property type="entry name" value="cytochr_II_ccsB"/>
    <property type="match status" value="1"/>
</dbReference>
<evidence type="ECO:0000256" key="2">
    <source>
        <dbReference type="ARBA" id="ARBA00022692"/>
    </source>
</evidence>
<keyword evidence="9" id="KW-1185">Reference proteome</keyword>
<evidence type="ECO:0000259" key="7">
    <source>
        <dbReference type="Pfam" id="PF01578"/>
    </source>
</evidence>
<dbReference type="GO" id="GO:0005886">
    <property type="term" value="C:plasma membrane"/>
    <property type="evidence" value="ECO:0007669"/>
    <property type="project" value="TreeGrafter"/>
</dbReference>
<feature type="transmembrane region" description="Helical" evidence="6">
    <location>
        <begin position="183"/>
        <end position="211"/>
    </location>
</feature>
<dbReference type="Pfam" id="PF01578">
    <property type="entry name" value="Cytochrom_C_asm"/>
    <property type="match status" value="1"/>
</dbReference>
<reference evidence="8" key="2">
    <citation type="submission" date="2020-09" db="EMBL/GenBank/DDBJ databases">
        <authorList>
            <person name="Sun Q."/>
            <person name="Zhou Y."/>
        </authorList>
    </citation>
    <scope>NUCLEOTIDE SEQUENCE</scope>
    <source>
        <strain evidence="8">CGMCC 1.12827</strain>
    </source>
</reference>
<protein>
    <submittedName>
        <fullName evidence="8">C-type cytochrome biogenesis protein CcsB</fullName>
    </submittedName>
</protein>
<feature type="transmembrane region" description="Helical" evidence="6">
    <location>
        <begin position="92"/>
        <end position="114"/>
    </location>
</feature>
<feature type="domain" description="Cytochrome c assembly protein" evidence="7">
    <location>
        <begin position="120"/>
        <end position="330"/>
    </location>
</feature>
<evidence type="ECO:0000256" key="3">
    <source>
        <dbReference type="ARBA" id="ARBA00022748"/>
    </source>
</evidence>
<dbReference type="AlphaFoldDB" id="A0A916SY28"/>
<feature type="transmembrane region" description="Helical" evidence="6">
    <location>
        <begin position="126"/>
        <end position="143"/>
    </location>
</feature>
<dbReference type="RefSeq" id="WP_188585212.1">
    <property type="nucleotide sequence ID" value="NZ_BMGC01000003.1"/>
</dbReference>
<feature type="transmembrane region" description="Helical" evidence="6">
    <location>
        <begin position="150"/>
        <end position="171"/>
    </location>
</feature>
<dbReference type="Proteomes" id="UP000621454">
    <property type="component" value="Unassembled WGS sequence"/>
</dbReference>
<accession>A0A916SY28</accession>
<evidence type="ECO:0000313" key="8">
    <source>
        <dbReference type="EMBL" id="GGB21635.1"/>
    </source>
</evidence>
<keyword evidence="4 6" id="KW-1133">Transmembrane helix</keyword>
<feature type="transmembrane region" description="Helical" evidence="6">
    <location>
        <begin position="241"/>
        <end position="264"/>
    </location>
</feature>
<proteinExistence type="predicted"/>
<dbReference type="GO" id="GO:0017004">
    <property type="term" value="P:cytochrome complex assembly"/>
    <property type="evidence" value="ECO:0007669"/>
    <property type="project" value="UniProtKB-KW"/>
</dbReference>
<reference evidence="8" key="1">
    <citation type="journal article" date="2014" name="Int. J. Syst. Evol. Microbiol.">
        <title>Complete genome sequence of Corynebacterium casei LMG S-19264T (=DSM 44701T), isolated from a smear-ripened cheese.</title>
        <authorList>
            <consortium name="US DOE Joint Genome Institute (JGI-PGF)"/>
            <person name="Walter F."/>
            <person name="Albersmeier A."/>
            <person name="Kalinowski J."/>
            <person name="Ruckert C."/>
        </authorList>
    </citation>
    <scope>NUCLEOTIDE SEQUENCE</scope>
    <source>
        <strain evidence="8">CGMCC 1.12827</strain>
    </source>
</reference>
<keyword evidence="2 6" id="KW-0812">Transmembrane</keyword>
<feature type="transmembrane region" description="Helical" evidence="6">
    <location>
        <begin position="13"/>
        <end position="31"/>
    </location>
</feature>
<evidence type="ECO:0000313" key="9">
    <source>
        <dbReference type="Proteomes" id="UP000621454"/>
    </source>
</evidence>
<keyword evidence="3" id="KW-0201">Cytochrome c-type biogenesis</keyword>
<dbReference type="InterPro" id="IPR017562">
    <property type="entry name" value="Cyt_c_biogenesis_CcsA"/>
</dbReference>
<feature type="transmembrane region" description="Helical" evidence="6">
    <location>
        <begin position="279"/>
        <end position="298"/>
    </location>
</feature>
<comment type="subcellular location">
    <subcellularLocation>
        <location evidence="1">Membrane</location>
        <topology evidence="1">Multi-pass membrane protein</topology>
    </subcellularLocation>
</comment>
<gene>
    <name evidence="8" type="primary">ccsB</name>
    <name evidence="8" type="ORF">GCM10011489_07270</name>
</gene>
<sequence length="335" mass="36079">MDVNENLSRFSDLSFGTALTIYVIAMVLLLWSLASARTRTSVVTQKAELVGAGASSGGSTSITSAPPADTRVPGRVVDTTVRVSRGEKLAKMGYAVLIVGAIAHVASIVLRGFATHRAPWGNMYEFISITCAAGVIAGLIVLRRPEQRPLLSFVLVPVALLMFFGGEYLYTQAAPVVPALKSYWLAIHVSIVSIGSGVFLVSGVASALYLIKRKYPDASDSDSVWGRILSRVPSAEALDRLAYRTVVFAFPLFGLGVICGAIWAESAWGRFWGWDPKETVSFIAWIIYAAYLHARATAGWRQAAAWINIAGFVAMLFNLFIINLVVSGLHSYAGL</sequence>
<dbReference type="GO" id="GO:0020037">
    <property type="term" value="F:heme binding"/>
    <property type="evidence" value="ECO:0007669"/>
    <property type="project" value="InterPro"/>
</dbReference>
<dbReference type="InterPro" id="IPR002541">
    <property type="entry name" value="Cyt_c_assembly"/>
</dbReference>
<evidence type="ECO:0000256" key="4">
    <source>
        <dbReference type="ARBA" id="ARBA00022989"/>
    </source>
</evidence>
<dbReference type="PANTHER" id="PTHR30071">
    <property type="entry name" value="HEME EXPORTER PROTEIN C"/>
    <property type="match status" value="1"/>
</dbReference>
<evidence type="ECO:0000256" key="6">
    <source>
        <dbReference type="SAM" id="Phobius"/>
    </source>
</evidence>
<dbReference type="EMBL" id="BMGC01000003">
    <property type="protein sequence ID" value="GGB21635.1"/>
    <property type="molecule type" value="Genomic_DNA"/>
</dbReference>
<name>A0A916SY28_9ACTN</name>